<feature type="compositionally biased region" description="Polar residues" evidence="2">
    <location>
        <begin position="1"/>
        <end position="28"/>
    </location>
</feature>
<dbReference type="InterPro" id="IPR044399">
    <property type="entry name" value="Mb-like_M"/>
</dbReference>
<name>A0A1I7S3B9_BURXY</name>
<dbReference type="Proteomes" id="UP000095284">
    <property type="component" value="Unplaced"/>
</dbReference>
<evidence type="ECO:0000313" key="4">
    <source>
        <dbReference type="Proteomes" id="UP000095284"/>
    </source>
</evidence>
<dbReference type="InterPro" id="IPR000971">
    <property type="entry name" value="Globin"/>
</dbReference>
<protein>
    <submittedName>
        <fullName evidence="5">GLOBIN domain-containing protein</fullName>
    </submittedName>
</protein>
<evidence type="ECO:0000313" key="5">
    <source>
        <dbReference type="WBParaSite" id="BXY_0750000.1"/>
    </source>
</evidence>
<comment type="similarity">
    <text evidence="1">Belongs to the globin family.</text>
</comment>
<feature type="region of interest" description="Disordered" evidence="2">
    <location>
        <begin position="1"/>
        <end position="52"/>
    </location>
</feature>
<dbReference type="InterPro" id="IPR012292">
    <property type="entry name" value="Globin/Proto"/>
</dbReference>
<dbReference type="SUPFAM" id="SSF46458">
    <property type="entry name" value="Globin-like"/>
    <property type="match status" value="1"/>
</dbReference>
<dbReference type="PANTHER" id="PTHR47768:SF2">
    <property type="entry name" value="GLOBIN-RELATED"/>
    <property type="match status" value="1"/>
</dbReference>
<dbReference type="AlphaFoldDB" id="A0A1I7S3B9"/>
<dbReference type="CDD" id="cd01040">
    <property type="entry name" value="Mb-like"/>
    <property type="match status" value="1"/>
</dbReference>
<keyword evidence="1" id="KW-0813">Transport</keyword>
<dbReference type="InterPro" id="IPR053341">
    <property type="entry name" value="Oxidative_stress_globin-like"/>
</dbReference>
<proteinExistence type="inferred from homology"/>
<dbReference type="WBParaSite" id="BXY_0750000.1">
    <property type="protein sequence ID" value="BXY_0750000.1"/>
    <property type="gene ID" value="BXY_0750000"/>
</dbReference>
<dbReference type="PANTHER" id="PTHR47768">
    <property type="entry name" value="GLOBIN RELATED-RELATED"/>
    <property type="match status" value="1"/>
</dbReference>
<keyword evidence="1" id="KW-0349">Heme</keyword>
<dbReference type="GO" id="GO:0019825">
    <property type="term" value="F:oxygen binding"/>
    <property type="evidence" value="ECO:0007669"/>
    <property type="project" value="InterPro"/>
</dbReference>
<dbReference type="InterPro" id="IPR009050">
    <property type="entry name" value="Globin-like_sf"/>
</dbReference>
<evidence type="ECO:0000259" key="3">
    <source>
        <dbReference type="PROSITE" id="PS01033"/>
    </source>
</evidence>
<dbReference type="PROSITE" id="PS01033">
    <property type="entry name" value="GLOBIN"/>
    <property type="match status" value="1"/>
</dbReference>
<dbReference type="GO" id="GO:0005344">
    <property type="term" value="F:oxygen carrier activity"/>
    <property type="evidence" value="ECO:0007669"/>
    <property type="project" value="UniProtKB-KW"/>
</dbReference>
<dbReference type="Pfam" id="PF00042">
    <property type="entry name" value="Globin"/>
    <property type="match status" value="1"/>
</dbReference>
<accession>A0A1I7S3B9</accession>
<sequence length="256" mass="29673">MGNKSSNATRSQSQGPNQPQILVQQHQQRMNRRASEFKSRSNDVPVLDRPSLTVPDASRVNRRRWSSTALVVQRNSTSKPKRLAPRQRNLIIKSWSKINKVKAGKDIFCAIFAEVEDLKPIFGISSNTKGKKLRADPKFISHSDVFIDTFDFVIRNLDDISMVTENAEQLGKKHANLKIKDFRTEYWHIFTECIVENITQEMDKETQIAWRQLVLTLIFYMKLGFERETLRMSRDNTRKCSITTTDLKDFPVMLLP</sequence>
<reference evidence="5" key="1">
    <citation type="submission" date="2016-11" db="UniProtKB">
        <authorList>
            <consortium name="WormBaseParasite"/>
        </authorList>
    </citation>
    <scope>IDENTIFICATION</scope>
</reference>
<dbReference type="GO" id="GO:0020037">
    <property type="term" value="F:heme binding"/>
    <property type="evidence" value="ECO:0007669"/>
    <property type="project" value="InterPro"/>
</dbReference>
<organism evidence="4 5">
    <name type="scientific">Bursaphelenchus xylophilus</name>
    <name type="common">Pinewood nematode worm</name>
    <name type="synonym">Aphelenchoides xylophilus</name>
    <dbReference type="NCBI Taxonomy" id="6326"/>
    <lineage>
        <taxon>Eukaryota</taxon>
        <taxon>Metazoa</taxon>
        <taxon>Ecdysozoa</taxon>
        <taxon>Nematoda</taxon>
        <taxon>Chromadorea</taxon>
        <taxon>Rhabditida</taxon>
        <taxon>Tylenchina</taxon>
        <taxon>Tylenchomorpha</taxon>
        <taxon>Aphelenchoidea</taxon>
        <taxon>Aphelenchoididae</taxon>
        <taxon>Bursaphelenchus</taxon>
    </lineage>
</organism>
<dbReference type="eggNOG" id="KOG3378">
    <property type="taxonomic scope" value="Eukaryota"/>
</dbReference>
<keyword evidence="1" id="KW-0561">Oxygen transport</keyword>
<keyword evidence="1" id="KW-0408">Iron</keyword>
<keyword evidence="1" id="KW-0479">Metal-binding</keyword>
<dbReference type="Gene3D" id="1.10.490.10">
    <property type="entry name" value="Globins"/>
    <property type="match status" value="1"/>
</dbReference>
<evidence type="ECO:0000256" key="2">
    <source>
        <dbReference type="SAM" id="MobiDB-lite"/>
    </source>
</evidence>
<feature type="domain" description="Globin" evidence="3">
    <location>
        <begin position="82"/>
        <end position="226"/>
    </location>
</feature>
<evidence type="ECO:0000256" key="1">
    <source>
        <dbReference type="RuleBase" id="RU000356"/>
    </source>
</evidence>